<comment type="caution">
    <text evidence="2">The sequence shown here is derived from an EMBL/GenBank/DDBJ whole genome shotgun (WGS) entry which is preliminary data.</text>
</comment>
<dbReference type="PANTHER" id="PTHR43215">
    <property type="entry name" value="RADIAL SPOKE HEAD 1 HOMOLOG"/>
    <property type="match status" value="1"/>
</dbReference>
<dbReference type="InterPro" id="IPR003409">
    <property type="entry name" value="MORN"/>
</dbReference>
<dbReference type="RefSeq" id="WP_089939787.1">
    <property type="nucleotide sequence ID" value="NZ_CAKOEX010000011.1"/>
</dbReference>
<dbReference type="PANTHER" id="PTHR43215:SF14">
    <property type="entry name" value="RADIAL SPOKE HEAD 1 HOMOLOG"/>
    <property type="match status" value="1"/>
</dbReference>
<dbReference type="Proteomes" id="UP000245433">
    <property type="component" value="Unassembled WGS sequence"/>
</dbReference>
<dbReference type="Pfam" id="PF02493">
    <property type="entry name" value="MORN"/>
    <property type="match status" value="3"/>
</dbReference>
<name>A0A2U1D9X8_9LACO</name>
<keyword evidence="1" id="KW-0677">Repeat</keyword>
<dbReference type="SMART" id="SM00698">
    <property type="entry name" value="MORN"/>
    <property type="match status" value="3"/>
</dbReference>
<gene>
    <name evidence="2" type="ORF">C7384_104100</name>
</gene>
<dbReference type="OrthoDB" id="2593410at2"/>
<dbReference type="GO" id="GO:0005829">
    <property type="term" value="C:cytosol"/>
    <property type="evidence" value="ECO:0007669"/>
    <property type="project" value="TreeGrafter"/>
</dbReference>
<reference evidence="2 3" key="1">
    <citation type="submission" date="2018-04" db="EMBL/GenBank/DDBJ databases">
        <title>Genomic Encyclopedia of Type Strains, Phase IV (KMG-IV): sequencing the most valuable type-strain genomes for metagenomic binning, comparative biology and taxonomic classification.</title>
        <authorList>
            <person name="Goeker M."/>
        </authorList>
    </citation>
    <scope>NUCLEOTIDE SEQUENCE [LARGE SCALE GENOMIC DNA]</scope>
    <source>
        <strain evidence="2 3">DSM 28795</strain>
    </source>
</reference>
<dbReference type="SUPFAM" id="SSF82185">
    <property type="entry name" value="Histone H3 K4-specific methyltransferase SET7/9 N-terminal domain"/>
    <property type="match status" value="1"/>
</dbReference>
<sequence>MKTKVLLIIWGLIIVGLASYSLLDFDQQEVHNFRIAPNMVYSGQMKDQYFSGHGVLILKDGSEYKGDFKKGRFDGAGHYTAAAGWQYDGEFVDGKADGRGKLTLANHKTYQGTFKDGSFQK</sequence>
<dbReference type="AlphaFoldDB" id="A0A2U1D9X8"/>
<organism evidence="2 3">
    <name type="scientific">Convivina intestini</name>
    <dbReference type="NCBI Taxonomy" id="1505726"/>
    <lineage>
        <taxon>Bacteria</taxon>
        <taxon>Bacillati</taxon>
        <taxon>Bacillota</taxon>
        <taxon>Bacilli</taxon>
        <taxon>Lactobacillales</taxon>
        <taxon>Lactobacillaceae</taxon>
        <taxon>Convivina</taxon>
    </lineage>
</organism>
<dbReference type="Gene3D" id="2.20.110.10">
    <property type="entry name" value="Histone H3 K4-specific methyltransferase SET7/9 N-terminal domain"/>
    <property type="match status" value="1"/>
</dbReference>
<evidence type="ECO:0000256" key="1">
    <source>
        <dbReference type="ARBA" id="ARBA00022737"/>
    </source>
</evidence>
<evidence type="ECO:0000313" key="2">
    <source>
        <dbReference type="EMBL" id="PVY84352.1"/>
    </source>
</evidence>
<evidence type="ECO:0000313" key="3">
    <source>
        <dbReference type="Proteomes" id="UP000245433"/>
    </source>
</evidence>
<keyword evidence="3" id="KW-1185">Reference proteome</keyword>
<dbReference type="EMBL" id="QEKT01000004">
    <property type="protein sequence ID" value="PVY84352.1"/>
    <property type="molecule type" value="Genomic_DNA"/>
</dbReference>
<proteinExistence type="predicted"/>
<protein>
    <submittedName>
        <fullName evidence="2">MORN repeat protein</fullName>
    </submittedName>
</protein>
<accession>A0A2U1D9X8</accession>